<keyword evidence="3" id="KW-1133">Transmembrane helix</keyword>
<reference evidence="4" key="1">
    <citation type="submission" date="2022-12" db="EMBL/GenBank/DDBJ databases">
        <authorList>
            <person name="Petersen C."/>
        </authorList>
    </citation>
    <scope>NUCLEOTIDE SEQUENCE</scope>
    <source>
        <strain evidence="4">IBT 35675</strain>
    </source>
</reference>
<feature type="transmembrane region" description="Helical" evidence="3">
    <location>
        <begin position="268"/>
        <end position="289"/>
    </location>
</feature>
<sequence length="313" mass="35781">MVVGLLLQTFEPLITLLRRNEELFGSRVALHIPYTPDGRHQTTLSYQIPRILHQTTATETIPDKWIEPQQSCKGAYSDFEYKLWTDESARNFLSVEYPWFVDIWDTYTFPIQRADALRYFVLHHFGGVYLDMDTWCNQSFPIHEIEFDNLTNYALFKSTVPTGVSNDFMIVSARHPVYAAAIAKLPIFHEITHLWARWQPYSAIMISAGPMFLTLVIKEYLLEQPSLPSPAVGIINATELAPFITDLEGGTWHRSDTQVVMWIGNRPWSWFLMGAIGLAAGLFIFHRVLMIIPDRVLRKAGSSSCNPKLAKAS</sequence>
<keyword evidence="3" id="KW-0472">Membrane</keyword>
<dbReference type="Pfam" id="PF04488">
    <property type="entry name" value="Gly_transf_sug"/>
    <property type="match status" value="1"/>
</dbReference>
<keyword evidence="5" id="KW-1185">Reference proteome</keyword>
<dbReference type="Gene3D" id="3.90.550.20">
    <property type="match status" value="1"/>
</dbReference>
<reference evidence="4" key="2">
    <citation type="journal article" date="2023" name="IMA Fungus">
        <title>Comparative genomic study of the Penicillium genus elucidates a diverse pangenome and 15 lateral gene transfer events.</title>
        <authorList>
            <person name="Petersen C."/>
            <person name="Sorensen T."/>
            <person name="Nielsen M.R."/>
            <person name="Sondergaard T.E."/>
            <person name="Sorensen J.L."/>
            <person name="Fitzpatrick D.A."/>
            <person name="Frisvad J.C."/>
            <person name="Nielsen K.L."/>
        </authorList>
    </citation>
    <scope>NUCLEOTIDE SEQUENCE</scope>
    <source>
        <strain evidence="4">IBT 35675</strain>
    </source>
</reference>
<evidence type="ECO:0000313" key="4">
    <source>
        <dbReference type="EMBL" id="KAJ5350267.1"/>
    </source>
</evidence>
<evidence type="ECO:0008006" key="6">
    <source>
        <dbReference type="Google" id="ProtNLM"/>
    </source>
</evidence>
<dbReference type="GO" id="GO:0000030">
    <property type="term" value="F:mannosyltransferase activity"/>
    <property type="evidence" value="ECO:0007669"/>
    <property type="project" value="TreeGrafter"/>
</dbReference>
<dbReference type="GO" id="GO:0016020">
    <property type="term" value="C:membrane"/>
    <property type="evidence" value="ECO:0007669"/>
    <property type="project" value="GOC"/>
</dbReference>
<dbReference type="EMBL" id="JAPZBR010000006">
    <property type="protein sequence ID" value="KAJ5350267.1"/>
    <property type="molecule type" value="Genomic_DNA"/>
</dbReference>
<keyword evidence="2" id="KW-0808">Transferase</keyword>
<proteinExistence type="inferred from homology"/>
<comment type="caution">
    <text evidence="4">The sequence shown here is derived from an EMBL/GenBank/DDBJ whole genome shotgun (WGS) entry which is preliminary data.</text>
</comment>
<protein>
    <recommendedName>
        <fullName evidence="6">Mannosyl phosphorylinositol ceramide synthase SUR1</fullName>
    </recommendedName>
</protein>
<dbReference type="InterPro" id="IPR029044">
    <property type="entry name" value="Nucleotide-diphossugar_trans"/>
</dbReference>
<keyword evidence="3" id="KW-0812">Transmembrane</keyword>
<accession>A0A9W9QY72</accession>
<name>A0A9W9QY72_PENBR</name>
<dbReference type="SUPFAM" id="SSF53448">
    <property type="entry name" value="Nucleotide-diphospho-sugar transferases"/>
    <property type="match status" value="1"/>
</dbReference>
<dbReference type="InterPro" id="IPR051706">
    <property type="entry name" value="Glycosyltransferase_domain"/>
</dbReference>
<dbReference type="PANTHER" id="PTHR32385:SF15">
    <property type="entry name" value="INOSITOL PHOSPHOCERAMIDE MANNOSYLTRANSFERASE 1"/>
    <property type="match status" value="1"/>
</dbReference>
<dbReference type="Proteomes" id="UP001148299">
    <property type="component" value="Unassembled WGS sequence"/>
</dbReference>
<dbReference type="InterPro" id="IPR007577">
    <property type="entry name" value="GlycoTrfase_DXD_sugar-bd_CS"/>
</dbReference>
<dbReference type="GO" id="GO:0051999">
    <property type="term" value="P:mannosyl-inositol phosphorylceramide biosynthetic process"/>
    <property type="evidence" value="ECO:0007669"/>
    <property type="project" value="TreeGrafter"/>
</dbReference>
<evidence type="ECO:0000313" key="5">
    <source>
        <dbReference type="Proteomes" id="UP001148299"/>
    </source>
</evidence>
<evidence type="ECO:0000256" key="1">
    <source>
        <dbReference type="ARBA" id="ARBA00009003"/>
    </source>
</evidence>
<comment type="similarity">
    <text evidence="1">Belongs to the glycosyltransferase 32 family.</text>
</comment>
<gene>
    <name evidence="4" type="ORF">N7541_007994</name>
</gene>
<evidence type="ECO:0000256" key="2">
    <source>
        <dbReference type="ARBA" id="ARBA00022679"/>
    </source>
</evidence>
<dbReference type="AlphaFoldDB" id="A0A9W9QY72"/>
<organism evidence="4 5">
    <name type="scientific">Penicillium brevicompactum</name>
    <dbReference type="NCBI Taxonomy" id="5074"/>
    <lineage>
        <taxon>Eukaryota</taxon>
        <taxon>Fungi</taxon>
        <taxon>Dikarya</taxon>
        <taxon>Ascomycota</taxon>
        <taxon>Pezizomycotina</taxon>
        <taxon>Eurotiomycetes</taxon>
        <taxon>Eurotiomycetidae</taxon>
        <taxon>Eurotiales</taxon>
        <taxon>Aspergillaceae</taxon>
        <taxon>Penicillium</taxon>
    </lineage>
</organism>
<dbReference type="PANTHER" id="PTHR32385">
    <property type="entry name" value="MANNOSYL PHOSPHORYLINOSITOL CERAMIDE SYNTHASE"/>
    <property type="match status" value="1"/>
</dbReference>
<evidence type="ECO:0000256" key="3">
    <source>
        <dbReference type="SAM" id="Phobius"/>
    </source>
</evidence>
<dbReference type="OrthoDB" id="3647at2759"/>